<reference evidence="6" key="1">
    <citation type="journal article" date="2015" name="Nature">
        <title>Complex archaea that bridge the gap between prokaryotes and eukaryotes.</title>
        <authorList>
            <person name="Spang A."/>
            <person name="Saw J.H."/>
            <person name="Jorgensen S.L."/>
            <person name="Zaremba-Niedzwiedzka K."/>
            <person name="Martijn J."/>
            <person name="Lind A.E."/>
            <person name="van Eijk R."/>
            <person name="Schleper C."/>
            <person name="Guy L."/>
            <person name="Ettema T.J."/>
        </authorList>
    </citation>
    <scope>NUCLEOTIDE SEQUENCE</scope>
</reference>
<accession>A0A0F9U0C6</accession>
<comment type="caution">
    <text evidence="6">The sequence shown here is derived from an EMBL/GenBank/DDBJ whole genome shotgun (WGS) entry which is preliminary data.</text>
</comment>
<dbReference type="GO" id="GO:0005829">
    <property type="term" value="C:cytosol"/>
    <property type="evidence" value="ECO:0007669"/>
    <property type="project" value="TreeGrafter"/>
</dbReference>
<organism evidence="6">
    <name type="scientific">marine sediment metagenome</name>
    <dbReference type="NCBI Taxonomy" id="412755"/>
    <lineage>
        <taxon>unclassified sequences</taxon>
        <taxon>metagenomes</taxon>
        <taxon>ecological metagenomes</taxon>
    </lineage>
</organism>
<keyword evidence="2" id="KW-0249">Electron transport</keyword>
<keyword evidence="1" id="KW-0813">Transport</keyword>
<evidence type="ECO:0000313" key="6">
    <source>
        <dbReference type="EMBL" id="KKN86695.1"/>
    </source>
</evidence>
<evidence type="ECO:0000259" key="5">
    <source>
        <dbReference type="PROSITE" id="PS51352"/>
    </source>
</evidence>
<proteinExistence type="predicted"/>
<gene>
    <name evidence="6" type="ORF">LCGC14_0266580</name>
</gene>
<dbReference type="CDD" id="cd02947">
    <property type="entry name" value="TRX_family"/>
    <property type="match status" value="1"/>
</dbReference>
<dbReference type="PROSITE" id="PS00194">
    <property type="entry name" value="THIOREDOXIN_1"/>
    <property type="match status" value="1"/>
</dbReference>
<evidence type="ECO:0000256" key="3">
    <source>
        <dbReference type="ARBA" id="ARBA00023157"/>
    </source>
</evidence>
<dbReference type="SUPFAM" id="SSF52833">
    <property type="entry name" value="Thioredoxin-like"/>
    <property type="match status" value="1"/>
</dbReference>
<dbReference type="PRINTS" id="PR00421">
    <property type="entry name" value="THIOREDOXIN"/>
</dbReference>
<dbReference type="PANTHER" id="PTHR45663:SF11">
    <property type="entry name" value="GEO12009P1"/>
    <property type="match status" value="1"/>
</dbReference>
<feature type="domain" description="Thioredoxin" evidence="5">
    <location>
        <begin position="1"/>
        <end position="99"/>
    </location>
</feature>
<keyword evidence="4" id="KW-0676">Redox-active center</keyword>
<dbReference type="EMBL" id="LAZR01000145">
    <property type="protein sequence ID" value="KKN86695.1"/>
    <property type="molecule type" value="Genomic_DNA"/>
</dbReference>
<dbReference type="InterPro" id="IPR013766">
    <property type="entry name" value="Thioredoxin_domain"/>
</dbReference>
<name>A0A0F9U0C6_9ZZZZ</name>
<dbReference type="InterPro" id="IPR036249">
    <property type="entry name" value="Thioredoxin-like_sf"/>
</dbReference>
<protein>
    <recommendedName>
        <fullName evidence="5">Thioredoxin domain-containing protein</fullName>
    </recommendedName>
</protein>
<dbReference type="PIRSF" id="PIRSF000077">
    <property type="entry name" value="Thioredoxin"/>
    <property type="match status" value="1"/>
</dbReference>
<sequence length="99" mass="11294">MKKKFRKTIGSDVPTLVFFYATWCTPCKLMKPTVLQIQEEMGNALNSLEIDVEIKKGIVKRYRVKSVPTLILFKNGKPLWRHSGVMPVAEIKTAINESI</sequence>
<dbReference type="Gene3D" id="3.40.30.10">
    <property type="entry name" value="Glutaredoxin"/>
    <property type="match status" value="1"/>
</dbReference>
<dbReference type="PROSITE" id="PS51352">
    <property type="entry name" value="THIOREDOXIN_2"/>
    <property type="match status" value="1"/>
</dbReference>
<dbReference type="GO" id="GO:0045454">
    <property type="term" value="P:cell redox homeostasis"/>
    <property type="evidence" value="ECO:0007669"/>
    <property type="project" value="TreeGrafter"/>
</dbReference>
<dbReference type="InterPro" id="IPR005746">
    <property type="entry name" value="Thioredoxin"/>
</dbReference>
<dbReference type="PANTHER" id="PTHR45663">
    <property type="entry name" value="GEO12009P1"/>
    <property type="match status" value="1"/>
</dbReference>
<dbReference type="AlphaFoldDB" id="A0A0F9U0C6"/>
<evidence type="ECO:0000256" key="2">
    <source>
        <dbReference type="ARBA" id="ARBA00022982"/>
    </source>
</evidence>
<dbReference type="Pfam" id="PF00085">
    <property type="entry name" value="Thioredoxin"/>
    <property type="match status" value="1"/>
</dbReference>
<keyword evidence="3" id="KW-1015">Disulfide bond</keyword>
<dbReference type="GO" id="GO:0015035">
    <property type="term" value="F:protein-disulfide reductase activity"/>
    <property type="evidence" value="ECO:0007669"/>
    <property type="project" value="InterPro"/>
</dbReference>
<evidence type="ECO:0000256" key="1">
    <source>
        <dbReference type="ARBA" id="ARBA00022448"/>
    </source>
</evidence>
<evidence type="ECO:0000256" key="4">
    <source>
        <dbReference type="ARBA" id="ARBA00023284"/>
    </source>
</evidence>
<dbReference type="InterPro" id="IPR017937">
    <property type="entry name" value="Thioredoxin_CS"/>
</dbReference>